<comment type="caution">
    <text evidence="2">The sequence shown here is derived from an EMBL/GenBank/DDBJ whole genome shotgun (WGS) entry which is preliminary data.</text>
</comment>
<dbReference type="Gene3D" id="3.30.450.40">
    <property type="match status" value="1"/>
</dbReference>
<feature type="region of interest" description="Disordered" evidence="1">
    <location>
        <begin position="1"/>
        <end position="28"/>
    </location>
</feature>
<accession>A0A420WS40</accession>
<dbReference type="AlphaFoldDB" id="A0A420WS40"/>
<organism evidence="2 3">
    <name type="scientific">Oceanibaculum indicum</name>
    <dbReference type="NCBI Taxonomy" id="526216"/>
    <lineage>
        <taxon>Bacteria</taxon>
        <taxon>Pseudomonadati</taxon>
        <taxon>Pseudomonadota</taxon>
        <taxon>Alphaproteobacteria</taxon>
        <taxon>Rhodospirillales</taxon>
        <taxon>Oceanibaculaceae</taxon>
        <taxon>Oceanibaculum</taxon>
    </lineage>
</organism>
<dbReference type="InterPro" id="IPR007435">
    <property type="entry name" value="DUF484"/>
</dbReference>
<dbReference type="EMBL" id="RBIG01000001">
    <property type="protein sequence ID" value="RKQ73715.1"/>
    <property type="molecule type" value="Genomic_DNA"/>
</dbReference>
<evidence type="ECO:0000256" key="1">
    <source>
        <dbReference type="SAM" id="MobiDB-lite"/>
    </source>
</evidence>
<reference evidence="2 3" key="1">
    <citation type="submission" date="2018-10" db="EMBL/GenBank/DDBJ databases">
        <title>Comparative analysis of microorganisms from saline springs in Andes Mountain Range, Colombia.</title>
        <authorList>
            <person name="Rubin E."/>
        </authorList>
    </citation>
    <scope>NUCLEOTIDE SEQUENCE [LARGE SCALE GENOMIC DNA]</scope>
    <source>
        <strain evidence="2 3">USBA 36</strain>
    </source>
</reference>
<dbReference type="InterPro" id="IPR029016">
    <property type="entry name" value="GAF-like_dom_sf"/>
</dbReference>
<dbReference type="PANTHER" id="PTHR38765">
    <property type="entry name" value="DUF484 DOMAIN-CONTAINING PROTEIN"/>
    <property type="match status" value="1"/>
</dbReference>
<dbReference type="OrthoDB" id="7200179at2"/>
<dbReference type="Proteomes" id="UP000277424">
    <property type="component" value="Unassembled WGS sequence"/>
</dbReference>
<evidence type="ECO:0000313" key="3">
    <source>
        <dbReference type="Proteomes" id="UP000277424"/>
    </source>
</evidence>
<name>A0A420WS40_9PROT</name>
<dbReference type="Pfam" id="PF04340">
    <property type="entry name" value="DUF484"/>
    <property type="match status" value="1"/>
</dbReference>
<proteinExistence type="predicted"/>
<protein>
    <recommendedName>
        <fullName evidence="4">DUF484 family protein</fullName>
    </recommendedName>
</protein>
<dbReference type="RefSeq" id="WP_121218738.1">
    <property type="nucleotide sequence ID" value="NZ_RBIG01000001.1"/>
</dbReference>
<sequence>MTEESRTARSAGTASPEAVQPGPRPLSAAEVDGYLRKNPDFLVQHPHLANVLTPPTRDNGDGVVDLQYFLVQRQRGELARLTEQHQHLITTVRANAANQARAHEAVLAMMNATSFEHLIEIVTSDLAIMLNVDAVALCVETNGFLLAGDRMAGVRILAEGSIDELMGSGQPVRLRNDIDGDPEVFGGLASLIRSDAMVRLHFSSKAPNGLLVLGARDPDAFHPGLGTELLLFLSRAMAGCVRLWLDLPAE</sequence>
<evidence type="ECO:0008006" key="4">
    <source>
        <dbReference type="Google" id="ProtNLM"/>
    </source>
</evidence>
<evidence type="ECO:0000313" key="2">
    <source>
        <dbReference type="EMBL" id="RKQ73715.1"/>
    </source>
</evidence>
<gene>
    <name evidence="2" type="ORF">BCL74_1506</name>
</gene>
<dbReference type="PANTHER" id="PTHR38765:SF1">
    <property type="entry name" value="DUF484 DOMAIN-CONTAINING PROTEIN"/>
    <property type="match status" value="1"/>
</dbReference>